<evidence type="ECO:0000313" key="4">
    <source>
        <dbReference type="Proteomes" id="UP001568358"/>
    </source>
</evidence>
<dbReference type="RefSeq" id="WP_073020935.1">
    <property type="nucleotide sequence ID" value="NZ_CP192219.1"/>
</dbReference>
<keyword evidence="4" id="KW-1185">Reference proteome</keyword>
<evidence type="ECO:0000313" key="3">
    <source>
        <dbReference type="Proteomes" id="UP000184001"/>
    </source>
</evidence>
<dbReference type="Proteomes" id="UP001568358">
    <property type="component" value="Unassembled WGS sequence"/>
</dbReference>
<name>A0A8G2C8H3_9BACT</name>
<accession>A0A8G2C8H3</accession>
<reference evidence="1 4" key="2">
    <citation type="submission" date="2024-07" db="EMBL/GenBank/DDBJ databases">
        <title>Active virus-host system and metabolic interactions in a Lokiarchaeon culture.</title>
        <authorList>
            <person name="Ponce Toledo R.I."/>
            <person name="Rodrigues Oliveira T."/>
            <person name="Schleper C."/>
        </authorList>
    </citation>
    <scope>NUCLEOTIDE SEQUENCE [LARGE SCALE GENOMIC DNA]</scope>
    <source>
        <strain evidence="1 4">B35</strain>
    </source>
</reference>
<proteinExistence type="predicted"/>
<comment type="caution">
    <text evidence="2">The sequence shown here is derived from an EMBL/GenBank/DDBJ whole genome shotgun (WGS) entry which is preliminary data.</text>
</comment>
<dbReference type="Proteomes" id="UP000184001">
    <property type="component" value="Unassembled WGS sequence"/>
</dbReference>
<reference evidence="2 3" key="1">
    <citation type="submission" date="2016-11" db="EMBL/GenBank/DDBJ databases">
        <authorList>
            <person name="Varghese N."/>
            <person name="Submissions S."/>
        </authorList>
    </citation>
    <scope>NUCLEOTIDE SEQUENCE [LARGE SCALE GENOMIC DNA]</scope>
    <source>
        <strain evidence="2 3">DSM 17919</strain>
    </source>
</reference>
<organism evidence="2 3">
    <name type="scientific">Halodesulfovibrio aestuarii</name>
    <dbReference type="NCBI Taxonomy" id="126333"/>
    <lineage>
        <taxon>Bacteria</taxon>
        <taxon>Pseudomonadati</taxon>
        <taxon>Thermodesulfobacteriota</taxon>
        <taxon>Desulfovibrionia</taxon>
        <taxon>Desulfovibrionales</taxon>
        <taxon>Desulfovibrionaceae</taxon>
        <taxon>Halodesulfovibrio</taxon>
    </lineage>
</organism>
<evidence type="ECO:0000313" key="1">
    <source>
        <dbReference type="EMBL" id="MEZ6852802.1"/>
    </source>
</evidence>
<gene>
    <name evidence="1" type="ORF">AB2Z07_04525</name>
    <name evidence="2" type="ORF">SAMN05660830_01092</name>
</gene>
<dbReference type="AlphaFoldDB" id="A0A8G2C8H3"/>
<sequence>MPNNGTYSQLDMASVKSSAEKSITYLNKVLPDMLQKQKKPYVVIFLGESHMDHVDQEVTRAILLDPPVLAPNQTRVIYERHLDTVYPVISPDFASQRTESFDPALSRKERSKILADMIQDAFENYDMTMVYMPCGSAHAQEIFDSMDKRFANLFLFIAKMSSID</sequence>
<protein>
    <submittedName>
        <fullName evidence="2">Uncharacterized protein</fullName>
    </submittedName>
</protein>
<dbReference type="EMBL" id="JBFSOO010000003">
    <property type="protein sequence ID" value="MEZ6852802.1"/>
    <property type="molecule type" value="Genomic_DNA"/>
</dbReference>
<dbReference type="EMBL" id="FQZR01000002">
    <property type="protein sequence ID" value="SHI81673.1"/>
    <property type="molecule type" value="Genomic_DNA"/>
</dbReference>
<evidence type="ECO:0000313" key="2">
    <source>
        <dbReference type="EMBL" id="SHI81673.1"/>
    </source>
</evidence>